<reference evidence="8" key="3">
    <citation type="submission" date="2025-09" db="UniProtKB">
        <authorList>
            <consortium name="Ensembl"/>
        </authorList>
    </citation>
    <scope>IDENTIFICATION</scope>
</reference>
<dbReference type="PROSITE" id="PS01159">
    <property type="entry name" value="WW_DOMAIN_1"/>
    <property type="match status" value="1"/>
</dbReference>
<dbReference type="HOGENOM" id="CLU_004562_1_0_1"/>
<evidence type="ECO:0000256" key="4">
    <source>
        <dbReference type="SAM" id="MobiDB-lite"/>
    </source>
</evidence>
<dbReference type="SUPFAM" id="SSF50156">
    <property type="entry name" value="PDZ domain-like"/>
    <property type="match status" value="4"/>
</dbReference>
<organism evidence="8 9">
    <name type="scientific">Latimeria chalumnae</name>
    <name type="common">Coelacanth</name>
    <dbReference type="NCBI Taxonomy" id="7897"/>
    <lineage>
        <taxon>Eukaryota</taxon>
        <taxon>Metazoa</taxon>
        <taxon>Chordata</taxon>
        <taxon>Craniata</taxon>
        <taxon>Vertebrata</taxon>
        <taxon>Euteleostomi</taxon>
        <taxon>Coelacanthiformes</taxon>
        <taxon>Coelacanthidae</taxon>
        <taxon>Latimeria</taxon>
    </lineage>
</organism>
<feature type="region of interest" description="Disordered" evidence="4">
    <location>
        <begin position="576"/>
        <end position="602"/>
    </location>
</feature>
<feature type="region of interest" description="Disordered" evidence="4">
    <location>
        <begin position="615"/>
        <end position="671"/>
    </location>
</feature>
<feature type="region of interest" description="Disordered" evidence="4">
    <location>
        <begin position="125"/>
        <end position="150"/>
    </location>
</feature>
<dbReference type="CDD" id="cd00201">
    <property type="entry name" value="WW"/>
    <property type="match status" value="1"/>
</dbReference>
<dbReference type="EMBL" id="AFYH01258141">
    <property type="status" value="NOT_ANNOTATED_CDS"/>
    <property type="molecule type" value="Genomic_DNA"/>
</dbReference>
<comment type="subcellular location">
    <subcellularLocation>
        <location evidence="1">Membrane</location>
        <topology evidence="1">Peripheral membrane protein</topology>
    </subcellularLocation>
</comment>
<feature type="domain" description="Guanylate kinase-like" evidence="6">
    <location>
        <begin position="1"/>
        <end position="48"/>
    </location>
</feature>
<dbReference type="SMART" id="SM00228">
    <property type="entry name" value="PDZ"/>
    <property type="match status" value="4"/>
</dbReference>
<dbReference type="CDD" id="cd06731">
    <property type="entry name" value="PDZ1_MAGI-1_3-like"/>
    <property type="match status" value="1"/>
</dbReference>
<evidence type="ECO:0000256" key="2">
    <source>
        <dbReference type="ARBA" id="ARBA00022737"/>
    </source>
</evidence>
<dbReference type="PROSITE" id="PS50106">
    <property type="entry name" value="PDZ"/>
    <property type="match status" value="4"/>
</dbReference>
<name>H2ZVR4_LATCH</name>
<dbReference type="EMBL" id="AFYH01258140">
    <property type="status" value="NOT_ANNOTATED_CDS"/>
    <property type="molecule type" value="Genomic_DNA"/>
</dbReference>
<feature type="compositionally biased region" description="Polar residues" evidence="4">
    <location>
        <begin position="419"/>
        <end position="429"/>
    </location>
</feature>
<dbReference type="InterPro" id="IPR001478">
    <property type="entry name" value="PDZ"/>
</dbReference>
<dbReference type="Pfam" id="PF00625">
    <property type="entry name" value="Guanylate_kin"/>
    <property type="match status" value="1"/>
</dbReference>
<dbReference type="InterPro" id="IPR001202">
    <property type="entry name" value="WW_dom"/>
</dbReference>
<dbReference type="PANTHER" id="PTHR10316:SF41">
    <property type="entry name" value="MAGI FAMILY MEMBER, X-LINKED A-RELATED"/>
    <property type="match status" value="1"/>
</dbReference>
<keyword evidence="9" id="KW-1185">Reference proteome</keyword>
<dbReference type="EMBL" id="AFYH01258142">
    <property type="status" value="NOT_ANNOTATED_CDS"/>
    <property type="molecule type" value="Genomic_DNA"/>
</dbReference>
<evidence type="ECO:0000259" key="6">
    <source>
        <dbReference type="PROSITE" id="PS50052"/>
    </source>
</evidence>
<feature type="compositionally biased region" description="Basic and acidic residues" evidence="4">
    <location>
        <begin position="636"/>
        <end position="656"/>
    </location>
</feature>
<dbReference type="Proteomes" id="UP000008672">
    <property type="component" value="Unassembled WGS sequence"/>
</dbReference>
<dbReference type="eggNOG" id="KOG3209">
    <property type="taxonomic scope" value="Eukaryota"/>
</dbReference>
<dbReference type="InterPro" id="IPR020590">
    <property type="entry name" value="Guanylate_kinase_CS"/>
</dbReference>
<dbReference type="CDD" id="cd06735">
    <property type="entry name" value="PDZ5_MAGI-1_3-like"/>
    <property type="match status" value="1"/>
</dbReference>
<feature type="region of interest" description="Disordered" evidence="4">
    <location>
        <begin position="683"/>
        <end position="801"/>
    </location>
</feature>
<dbReference type="SUPFAM" id="SSF52540">
    <property type="entry name" value="P-loop containing nucleoside triphosphate hydrolases"/>
    <property type="match status" value="1"/>
</dbReference>
<sequence length="1061" mass="114833">LSGTTRQPKDGEIPGVDYNYISVENFLALQQSGGLLESGMFKGNYYGTPRPAAVPEAGNAITYQEHKPATRNLCQRNRSVSNLERVGSAEAQENDEERTGVDSAATRGSSFTELYLLIERSTVAPPQNSPKVSDETWNTSVSVDSGDPGAYEELGPLPENWELAYTENGEIYFLDHNNKTTTWLDPRISAREASSSVEANSDQYSPLFLIKLINTLPFPYQTDQFCVLFIKLQSILSPSPYQSPTLVNSDKDDVSSPQPKCPIPEFLPRVPAAFSPMGQTEITAKKHGMYGFTQDPSELRGHSLRTRLTKGAAGFGINVMGGTKPKEFLQIASVVPHSPAALNANVEAGDIVVFIGGTCVLGFSHRQAVRMFQSVPKGGSIDMVLCRGYPLLDSEHQTSTSMCKGTSIRLHSKDPVSDSDVQSPATDSSMEAGVCSGDDFSARKLSPDYKRTNGFEAGIRDSGLYLSPVTLATTLQLVPVPLAKSHQGLGFSVVGCRSGGGARVQRIWDGRSCPLLEGGDVIIKVNGADTRTLSAEQIEEILQQFTKEGDVILLVQRGGNLPKILKLSKRDPNADIQAPVSPDVSRHPLKVPAAPQNSLPEPFAAASFKPSKSATKVVTFQDSHGAPTPSSSRSQGDPDRRPGLKSAMHQDRDERQSQPGCFSERNGQVRRLSDHAMRTGASVRFSNPAPFAGVGPNSNEDLPGFQESPGTSRTKIPPHGKERVKGTSFIGSTPSALGEQAQKRSWRSDEAHLAGEKPGPDSVSRNRRAPGDGAVQAGLHEPPGLSSGAGNIGGGFRVGESSAREPELMEVVLERREDEGFGFVMVTSISRPTWGNTATARAGLTVPHRISEIRKGSPADRCGQLRVGDRLEGVEGRSIVNMPHREIADLFRRAGTRIHLRVIPWRRKSTYRFTVLPLVVSISVSNNTHRYPVSVNNKTNIIIPPGTFNSFDLTDQNQASKQTDSGYYSVVLDRGPVGFGISLRGGREYKMGLYILGLMDQGPAQRDGRIQPSDQVIEINGKETAGMSHAMAVEEIRRGGSRLHLLLKRGSGYVPDYGESN</sequence>
<reference evidence="9" key="1">
    <citation type="submission" date="2011-08" db="EMBL/GenBank/DDBJ databases">
        <title>The draft genome of Latimeria chalumnae.</title>
        <authorList>
            <person name="Di Palma F."/>
            <person name="Alfoldi J."/>
            <person name="Johnson J."/>
            <person name="Berlin A."/>
            <person name="Gnerre S."/>
            <person name="Jaffe D."/>
            <person name="MacCallum I."/>
            <person name="Young S."/>
            <person name="Walker B.J."/>
            <person name="Lander E."/>
            <person name="Lindblad-Toh K."/>
        </authorList>
    </citation>
    <scope>NUCLEOTIDE SEQUENCE [LARGE SCALE GENOMIC DNA]</scope>
    <source>
        <strain evidence="9">Wild caught</strain>
    </source>
</reference>
<feature type="domain" description="PDZ" evidence="7">
    <location>
        <begin position="969"/>
        <end position="1051"/>
    </location>
</feature>
<dbReference type="EMBL" id="AFYH01258136">
    <property type="status" value="NOT_ANNOTATED_CDS"/>
    <property type="molecule type" value="Genomic_DNA"/>
</dbReference>
<dbReference type="SUPFAM" id="SSF51045">
    <property type="entry name" value="WW domain"/>
    <property type="match status" value="1"/>
</dbReference>
<feature type="domain" description="WW" evidence="5">
    <location>
        <begin position="155"/>
        <end position="188"/>
    </location>
</feature>
<dbReference type="InterPro" id="IPR027417">
    <property type="entry name" value="P-loop_NTPase"/>
</dbReference>
<dbReference type="PROSITE" id="PS00856">
    <property type="entry name" value="GUANYLATE_KINASE_1"/>
    <property type="match status" value="1"/>
</dbReference>
<dbReference type="PROSITE" id="PS50020">
    <property type="entry name" value="WW_DOMAIN_2"/>
    <property type="match status" value="1"/>
</dbReference>
<evidence type="ECO:0000259" key="5">
    <source>
        <dbReference type="PROSITE" id="PS50020"/>
    </source>
</evidence>
<dbReference type="OMA" id="SHASMIR"/>
<dbReference type="Gene3D" id="3.30.63.10">
    <property type="entry name" value="Guanylate Kinase phosphate binding domain"/>
    <property type="match status" value="1"/>
</dbReference>
<dbReference type="FunFam" id="2.30.42.10:FF:000005">
    <property type="entry name" value="Membrane associated guanylate kinase, WW and PDZ domain containing 1"/>
    <property type="match status" value="1"/>
</dbReference>
<accession>H2ZVR4</accession>
<dbReference type="SMART" id="SM00456">
    <property type="entry name" value="WW"/>
    <property type="match status" value="1"/>
</dbReference>
<dbReference type="Gene3D" id="2.30.42.10">
    <property type="match status" value="4"/>
</dbReference>
<protein>
    <submittedName>
        <fullName evidence="8">Uncharacterized protein</fullName>
    </submittedName>
</protein>
<dbReference type="GO" id="GO:0005737">
    <property type="term" value="C:cytoplasm"/>
    <property type="evidence" value="ECO:0007669"/>
    <property type="project" value="TreeGrafter"/>
</dbReference>
<keyword evidence="2" id="KW-0677">Repeat</keyword>
<dbReference type="GO" id="GO:0016020">
    <property type="term" value="C:membrane"/>
    <property type="evidence" value="ECO:0007669"/>
    <property type="project" value="UniProtKB-SubCell"/>
</dbReference>
<reference evidence="8" key="2">
    <citation type="submission" date="2025-08" db="UniProtKB">
        <authorList>
            <consortium name="Ensembl"/>
        </authorList>
    </citation>
    <scope>IDENTIFICATION</scope>
</reference>
<feature type="compositionally biased region" description="Polar residues" evidence="4">
    <location>
        <begin position="125"/>
        <end position="143"/>
    </location>
</feature>
<dbReference type="GO" id="GO:0005911">
    <property type="term" value="C:cell-cell junction"/>
    <property type="evidence" value="ECO:0007669"/>
    <property type="project" value="TreeGrafter"/>
</dbReference>
<dbReference type="Pfam" id="PF00397">
    <property type="entry name" value="WW"/>
    <property type="match status" value="1"/>
</dbReference>
<feature type="compositionally biased region" description="Polar residues" evidence="4">
    <location>
        <begin position="616"/>
        <end position="635"/>
    </location>
</feature>
<dbReference type="AlphaFoldDB" id="H2ZVR4"/>
<dbReference type="InParanoid" id="H2ZVR4"/>
<evidence type="ECO:0000256" key="3">
    <source>
        <dbReference type="ARBA" id="ARBA00023136"/>
    </source>
</evidence>
<evidence type="ECO:0000259" key="7">
    <source>
        <dbReference type="PROSITE" id="PS50106"/>
    </source>
</evidence>
<dbReference type="InterPro" id="IPR036034">
    <property type="entry name" value="PDZ_sf"/>
</dbReference>
<dbReference type="Pfam" id="PF00595">
    <property type="entry name" value="PDZ"/>
    <property type="match status" value="4"/>
</dbReference>
<dbReference type="FunFam" id="3.30.63.10:FF:000003">
    <property type="entry name" value="Membrane-associated guanylate kinase, WW and PDZ domain-containing protein 3 isoform 1"/>
    <property type="match status" value="1"/>
</dbReference>
<dbReference type="EMBL" id="AFYH01258139">
    <property type="status" value="NOT_ANNOTATED_CDS"/>
    <property type="molecule type" value="Genomic_DNA"/>
</dbReference>
<dbReference type="InterPro" id="IPR008144">
    <property type="entry name" value="Guanylate_kin-like_dom"/>
</dbReference>
<dbReference type="FunFam" id="2.20.70.10:FF:000019">
    <property type="entry name" value="Putative transcriptional coactivator YAP1"/>
    <property type="match status" value="1"/>
</dbReference>
<dbReference type="InterPro" id="IPR008145">
    <property type="entry name" value="GK/Ca_channel_bsu"/>
</dbReference>
<dbReference type="PANTHER" id="PTHR10316">
    <property type="entry name" value="MEMBRANE ASSOCIATED GUANYLATE KINASE-RELATED"/>
    <property type="match status" value="1"/>
</dbReference>
<dbReference type="EMBL" id="AFYH01258138">
    <property type="status" value="NOT_ANNOTATED_CDS"/>
    <property type="molecule type" value="Genomic_DNA"/>
</dbReference>
<feature type="domain" description="PDZ" evidence="7">
    <location>
        <begin position="305"/>
        <end position="377"/>
    </location>
</feature>
<dbReference type="EMBL" id="AFYH01258137">
    <property type="status" value="NOT_ANNOTATED_CDS"/>
    <property type="molecule type" value="Genomic_DNA"/>
</dbReference>
<feature type="compositionally biased region" description="Basic and acidic residues" evidence="4">
    <location>
        <begin position="746"/>
        <end position="759"/>
    </location>
</feature>
<dbReference type="PROSITE" id="PS50052">
    <property type="entry name" value="GUANYLATE_KINASE_2"/>
    <property type="match status" value="1"/>
</dbReference>
<dbReference type="Gene3D" id="2.20.70.10">
    <property type="match status" value="1"/>
</dbReference>
<dbReference type="GeneTree" id="ENSGT00940000164755"/>
<dbReference type="Ensembl" id="ENSLACT00000001498.1">
    <property type="protein sequence ID" value="ENSLACP00000001485.1"/>
    <property type="gene ID" value="ENSLACG00000001329.1"/>
</dbReference>
<proteinExistence type="predicted"/>
<dbReference type="GO" id="GO:0007165">
    <property type="term" value="P:signal transduction"/>
    <property type="evidence" value="ECO:0007669"/>
    <property type="project" value="TreeGrafter"/>
</dbReference>
<dbReference type="CDD" id="cd06734">
    <property type="entry name" value="PDZ4_MAGI-1_3-like"/>
    <property type="match status" value="1"/>
</dbReference>
<evidence type="ECO:0000313" key="8">
    <source>
        <dbReference type="Ensembl" id="ENSLACP00000001485.1"/>
    </source>
</evidence>
<feature type="region of interest" description="Disordered" evidence="4">
    <location>
        <begin position="413"/>
        <end position="432"/>
    </location>
</feature>
<feature type="region of interest" description="Disordered" evidence="4">
    <location>
        <begin position="75"/>
        <end position="105"/>
    </location>
</feature>
<evidence type="ECO:0000256" key="1">
    <source>
        <dbReference type="ARBA" id="ARBA00004170"/>
    </source>
</evidence>
<evidence type="ECO:0000313" key="9">
    <source>
        <dbReference type="Proteomes" id="UP000008672"/>
    </source>
</evidence>
<feature type="domain" description="PDZ" evidence="7">
    <location>
        <begin position="479"/>
        <end position="557"/>
    </location>
</feature>
<keyword evidence="3" id="KW-0472">Membrane</keyword>
<dbReference type="InterPro" id="IPR036020">
    <property type="entry name" value="WW_dom_sf"/>
</dbReference>
<feature type="domain" description="PDZ" evidence="7">
    <location>
        <begin position="810"/>
        <end position="906"/>
    </location>
</feature>